<dbReference type="eggNOG" id="COG0745">
    <property type="taxonomic scope" value="Bacteria"/>
</dbReference>
<sequence length="439" mass="49051">MADSKRRILLIALGTTPHLLTFTLAALYKESPEAMPTEIRIVTTELGAEMARRSFFGEGNILDAFWRDYGLSPAAFTEADIHAISSADGEPIADIRTLDDSNRAADLIVKLVRECCEDPDASLHVSIVGGRKSMGMLMGSALTFYGRDRDRISHTLSENETAPDRRPYPSPEELAANPDVVILADLPFLRLRQILPAMMLSKEYSFSEIVRNSQQAIEYMPRVRLTHDGSRWRLYADGVPVHLEPKLLGLYAWLLLRTKLGRETPVSYGMLPSEVFLHLRLQFVRVLGLILTETRRGTACRSHLGVEEHVLEQAVRSLQTEGIESDAEFYRAFKAATGAGGDARSAEVHKAFVNAERSFSKNVSELRSKCNDKIRAELADQIPDVTGRRFNSYLVESNGQKDATAYGLQISPENIELPQILLDLCKPVETGAVHRWREV</sequence>
<dbReference type="PATRIC" id="fig|742823.3.peg.1161"/>
<dbReference type="InterPro" id="IPR013413">
    <property type="entry name" value="CRISPR-assoc_prot_NE0113"/>
</dbReference>
<feature type="domain" description="CRISPR system ring nuclease SSO2081-like" evidence="1">
    <location>
        <begin position="16"/>
        <end position="215"/>
    </location>
</feature>
<evidence type="ECO:0000313" key="3">
    <source>
        <dbReference type="Proteomes" id="UP000005835"/>
    </source>
</evidence>
<evidence type="ECO:0000313" key="2">
    <source>
        <dbReference type="EMBL" id="EKB31063.1"/>
    </source>
</evidence>
<dbReference type="OrthoDB" id="9805822at2"/>
<dbReference type="RefSeq" id="WP_005435053.1">
    <property type="nucleotide sequence ID" value="NZ_JH815516.1"/>
</dbReference>
<dbReference type="AlphaFoldDB" id="K1JWP6"/>
<dbReference type="STRING" id="742823.HMPREF9465_01168"/>
<proteinExistence type="predicted"/>
<organism evidence="2 3">
    <name type="scientific">Sutterella wadsworthensis 2_1_59BFAA</name>
    <dbReference type="NCBI Taxonomy" id="742823"/>
    <lineage>
        <taxon>Bacteria</taxon>
        <taxon>Pseudomonadati</taxon>
        <taxon>Pseudomonadota</taxon>
        <taxon>Betaproteobacteria</taxon>
        <taxon>Burkholderiales</taxon>
        <taxon>Sutterellaceae</taxon>
        <taxon>Sutterella</taxon>
    </lineage>
</organism>
<reference evidence="2 3" key="1">
    <citation type="submission" date="2012-05" db="EMBL/GenBank/DDBJ databases">
        <title>The Genome Sequence of Sutterella wadsworthensis 2_1_59BFAA.</title>
        <authorList>
            <consortium name="The Broad Institute Genome Sequencing Platform"/>
            <person name="Earl A."/>
            <person name="Ward D."/>
            <person name="Feldgarden M."/>
            <person name="Gevers D."/>
            <person name="Daigneault M."/>
            <person name="Strauss J."/>
            <person name="Allen-Vercoe E."/>
            <person name="Walker B."/>
            <person name="Young S.K."/>
            <person name="Zeng Q."/>
            <person name="Gargeya S."/>
            <person name="Fitzgerald M."/>
            <person name="Haas B."/>
            <person name="Abouelleil A."/>
            <person name="Alvarado L."/>
            <person name="Arachchi H.M."/>
            <person name="Berlin A.M."/>
            <person name="Chapman S.B."/>
            <person name="Goldberg J."/>
            <person name="Griggs A."/>
            <person name="Gujja S."/>
            <person name="Hansen M."/>
            <person name="Howarth C."/>
            <person name="Imamovic A."/>
            <person name="Larimer J."/>
            <person name="McCowen C."/>
            <person name="Montmayeur A."/>
            <person name="Murphy C."/>
            <person name="Neiman D."/>
            <person name="Pearson M."/>
            <person name="Priest M."/>
            <person name="Roberts A."/>
            <person name="Saif S."/>
            <person name="Shea T."/>
            <person name="Sisk P."/>
            <person name="Sykes S."/>
            <person name="Wortman J."/>
            <person name="Nusbaum C."/>
            <person name="Birren B."/>
        </authorList>
    </citation>
    <scope>NUCLEOTIDE SEQUENCE [LARGE SCALE GENOMIC DNA]</scope>
    <source>
        <strain evidence="2 3">2_1_59BFAA</strain>
    </source>
</reference>
<name>K1JWP6_9BURK</name>
<evidence type="ECO:0000259" key="1">
    <source>
        <dbReference type="Pfam" id="PF09623"/>
    </source>
</evidence>
<dbReference type="NCBIfam" id="TIGR02584">
    <property type="entry name" value="cas_NE0113"/>
    <property type="match status" value="1"/>
</dbReference>
<dbReference type="Proteomes" id="UP000005835">
    <property type="component" value="Unassembled WGS sequence"/>
</dbReference>
<dbReference type="InterPro" id="IPR019092">
    <property type="entry name" value="SSO2081-like_dom"/>
</dbReference>
<comment type="caution">
    <text evidence="2">The sequence shown here is derived from an EMBL/GenBank/DDBJ whole genome shotgun (WGS) entry which is preliminary data.</text>
</comment>
<dbReference type="HOGENOM" id="CLU_050851_0_0_4"/>
<keyword evidence="3" id="KW-1185">Reference proteome</keyword>
<dbReference type="EMBL" id="ADMG01000031">
    <property type="protein sequence ID" value="EKB31063.1"/>
    <property type="molecule type" value="Genomic_DNA"/>
</dbReference>
<protein>
    <submittedName>
        <fullName evidence="2">Ne0113 family CRISPR-associated protein</fullName>
    </submittedName>
</protein>
<accession>K1JWP6</accession>
<dbReference type="Pfam" id="PF09623">
    <property type="entry name" value="Cas_NE0113"/>
    <property type="match status" value="1"/>
</dbReference>
<gene>
    <name evidence="2" type="ORF">HMPREF9465_01168</name>
</gene>